<comment type="subcellular location">
    <subcellularLocation>
        <location evidence="7">Cell membrane</location>
        <topology evidence="7">Peripheral membrane protein</topology>
    </subcellularLocation>
    <subcellularLocation>
        <location evidence="7">Vacuole membrane</location>
        <topology evidence="7">Peripheral membrane protein</topology>
    </subcellularLocation>
</comment>
<dbReference type="InterPro" id="IPR018936">
    <property type="entry name" value="PI3/4_kinase_CS"/>
</dbReference>
<comment type="cofactor">
    <cofactor evidence="7">
        <name>Mg(2+)</name>
        <dbReference type="ChEBI" id="CHEBI:18420"/>
    </cofactor>
    <cofactor evidence="7">
        <name>Mn(2+)</name>
        <dbReference type="ChEBI" id="CHEBI:29035"/>
    </cofactor>
</comment>
<accession>A0A0K3CFK2</accession>
<evidence type="ECO:0000313" key="11">
    <source>
        <dbReference type="EMBL" id="PRQ74733.1"/>
    </source>
</evidence>
<dbReference type="Proteomes" id="UP000239560">
    <property type="component" value="Unassembled WGS sequence"/>
</dbReference>
<keyword evidence="5 7" id="KW-0067">ATP-binding</keyword>
<keyword evidence="1 7" id="KW-1003">Cell membrane</keyword>
<dbReference type="STRING" id="5286.A0A0K3CFK2"/>
<feature type="compositionally biased region" description="Polar residues" evidence="8">
    <location>
        <begin position="691"/>
        <end position="700"/>
    </location>
</feature>
<reference evidence="10 12" key="1">
    <citation type="submission" date="2015-07" db="EMBL/GenBank/DDBJ databases">
        <authorList>
            <person name="Cajimat M.N.B."/>
            <person name="Milazzo M.L."/>
            <person name="Fulhorst C.F."/>
        </authorList>
    </citation>
    <scope>NUCLEOTIDE SEQUENCE [LARGE SCALE GENOMIC DNA]</scope>
    <source>
        <strain evidence="10">Single colony</strain>
    </source>
</reference>
<reference evidence="11 13" key="2">
    <citation type="journal article" date="2018" name="Elife">
        <title>Functional genomics of lipid metabolism in the oleaginous yeast Rhodosporidium toruloides.</title>
        <authorList>
            <person name="Coradetti S.T."/>
            <person name="Pinel D."/>
            <person name="Geiselman G."/>
            <person name="Ito M."/>
            <person name="Mondo S."/>
            <person name="Reilly M.C."/>
            <person name="Cheng Y.F."/>
            <person name="Bauer S."/>
            <person name="Grigoriev I."/>
            <person name="Gladden J.M."/>
            <person name="Simmons B.A."/>
            <person name="Brem R."/>
            <person name="Arkin A.P."/>
            <person name="Skerker J.M."/>
        </authorList>
    </citation>
    <scope>NUCLEOTIDE SEQUENCE [LARGE SCALE GENOMIC DNA]</scope>
    <source>
        <strain evidence="11 13">NBRC 0880</strain>
    </source>
</reference>
<evidence type="ECO:0000259" key="9">
    <source>
        <dbReference type="PROSITE" id="PS50290"/>
    </source>
</evidence>
<protein>
    <recommendedName>
        <fullName evidence="7">Phosphatidylinositol 4-kinase</fullName>
        <ecNumber evidence="7">2.7.1.67</ecNumber>
    </recommendedName>
</protein>
<feature type="compositionally biased region" description="Polar residues" evidence="8">
    <location>
        <begin position="496"/>
        <end position="510"/>
    </location>
</feature>
<evidence type="ECO:0000256" key="1">
    <source>
        <dbReference type="ARBA" id="ARBA00022475"/>
    </source>
</evidence>
<evidence type="ECO:0000313" key="10">
    <source>
        <dbReference type="EMBL" id="CTR07748.1"/>
    </source>
</evidence>
<comment type="similarity">
    <text evidence="7">Belongs to the PI3/PI4-kinase family.</text>
</comment>
<dbReference type="PANTHER" id="PTHR12865">
    <property type="entry name" value="PHOSPHATIDYLINOSITOL 4-KINASE TYPE-II"/>
    <property type="match status" value="1"/>
</dbReference>
<sequence length="770" mass="87157">MEVWRSVFEPVRIEAGEGKEEEEKERDEGEEVGLGLGHGPPMSHEEFEDLVSSVRLAISRGTHPRLNAKGSSGSYFARAPTGEPVGVFKPADEEPYGTLNPKMVKWIHRNFLSRVIPFGRACLVPRQSYLSESAASILDRHLGTNIVPRTEVVALSSPAFYYDWIDREKAKRGAGLREKEGSFQVFLKGFKDVSDFLYEHPFPSRPSLFSSLYPYTSNAVDAPSSATPVPPARKDRRRRGWVMATCLWMCGMAEAEKDDRATGEQSEAGEAPEGEPRAHGAMTLSREVDGFEWSEEMVASFRHELEKLVILDFLIRNTDRGLDNFMARVCYDTSDGHPHHPHFHLAAIDNSLAFPHQHPLGWRTFLYGWLNLPLSLIGQPWSPSTRKAFLPKLSDPEWWRDLRRELRTEFKRDKTFREDVWERQWAVVKGQGWNLVESLKSEDEGPVELCRRPKSLVREEFALIAVEPAAPAAPPSVRRQDSVPLPSASHDDLPNPVSTASSRPSLSTRRSAPPKAVPPVHLAPKAPAPPPKEPPAPPPKTASARVARHHRRTQSDYGATDTNSSAFGPSSAPAPGGYWFRRPLDSLVSLSSDTRANGEQWADESEEETGVGLMQRLDRVEADERERLRKARRKDKAVRDMLDAEERGDERTMREVPQRSWLGRSWSSSAVAERLPDEGGPPIRRSYSDEAGTSESTPLLRNSRADEERMTQSWYGGYGSSRRILEDHAEVDEENEEAVERPRPKVRRKWVVVERLEEVKEPERWVYWPW</sequence>
<feature type="region of interest" description="Disordered" evidence="8">
    <location>
        <begin position="471"/>
        <end position="571"/>
    </location>
</feature>
<dbReference type="EMBL" id="CWKI01000006">
    <property type="protein sequence ID" value="CTR07748.1"/>
    <property type="molecule type" value="Genomic_DNA"/>
</dbReference>
<keyword evidence="4 7" id="KW-0418">Kinase</keyword>
<feature type="compositionally biased region" description="Pro residues" evidence="8">
    <location>
        <begin position="526"/>
        <end position="540"/>
    </location>
</feature>
<dbReference type="PANTHER" id="PTHR12865:SF1">
    <property type="entry name" value="PHOSPHATIDYLINOSITOL 4-KINASE TYPE 2"/>
    <property type="match status" value="1"/>
</dbReference>
<evidence type="ECO:0000256" key="8">
    <source>
        <dbReference type="SAM" id="MobiDB-lite"/>
    </source>
</evidence>
<dbReference type="GO" id="GO:0005886">
    <property type="term" value="C:plasma membrane"/>
    <property type="evidence" value="ECO:0007669"/>
    <property type="project" value="UniProtKB-SubCell"/>
</dbReference>
<feature type="region of interest" description="Disordered" evidence="8">
    <location>
        <begin position="258"/>
        <end position="279"/>
    </location>
</feature>
<feature type="region of interest" description="Disordered" evidence="8">
    <location>
        <begin position="595"/>
        <end position="657"/>
    </location>
</feature>
<keyword evidence="6" id="KW-0472">Membrane</keyword>
<feature type="region of interest" description="Disordered" evidence="8">
    <location>
        <begin position="1"/>
        <end position="42"/>
    </location>
</feature>
<feature type="compositionally biased region" description="Basic and acidic residues" evidence="8">
    <location>
        <begin position="637"/>
        <end position="657"/>
    </location>
</feature>
<organism evidence="10 12">
    <name type="scientific">Rhodotorula toruloides</name>
    <name type="common">Yeast</name>
    <name type="synonym">Rhodosporidium toruloides</name>
    <dbReference type="NCBI Taxonomy" id="5286"/>
    <lineage>
        <taxon>Eukaryota</taxon>
        <taxon>Fungi</taxon>
        <taxon>Dikarya</taxon>
        <taxon>Basidiomycota</taxon>
        <taxon>Pucciniomycotina</taxon>
        <taxon>Microbotryomycetes</taxon>
        <taxon>Sporidiobolales</taxon>
        <taxon>Sporidiobolaceae</taxon>
        <taxon>Rhodotorula</taxon>
    </lineage>
</organism>
<evidence type="ECO:0000256" key="6">
    <source>
        <dbReference type="ARBA" id="ARBA00023136"/>
    </source>
</evidence>
<evidence type="ECO:0000313" key="13">
    <source>
        <dbReference type="Proteomes" id="UP000239560"/>
    </source>
</evidence>
<dbReference type="OrthoDB" id="3349449at2759"/>
<dbReference type="GO" id="GO:0005768">
    <property type="term" value="C:endosome"/>
    <property type="evidence" value="ECO:0007669"/>
    <property type="project" value="UniProtKB-UniRule"/>
</dbReference>
<evidence type="ECO:0000256" key="3">
    <source>
        <dbReference type="ARBA" id="ARBA00022741"/>
    </source>
</evidence>
<keyword evidence="2 7" id="KW-0808">Transferase</keyword>
<dbReference type="AlphaFoldDB" id="A0A0K3CFK2"/>
<feature type="compositionally biased region" description="Basic and acidic residues" evidence="8">
    <location>
        <begin position="616"/>
        <end position="627"/>
    </location>
</feature>
<name>A0A0K3CFK2_RHOTO</name>
<evidence type="ECO:0000256" key="2">
    <source>
        <dbReference type="ARBA" id="ARBA00022679"/>
    </source>
</evidence>
<proteinExistence type="inferred from homology"/>
<evidence type="ECO:0000256" key="5">
    <source>
        <dbReference type="ARBA" id="ARBA00022840"/>
    </source>
</evidence>
<feature type="region of interest" description="Disordered" evidence="8">
    <location>
        <begin position="670"/>
        <end position="713"/>
    </location>
</feature>
<evidence type="ECO:0000256" key="4">
    <source>
        <dbReference type="ARBA" id="ARBA00022777"/>
    </source>
</evidence>
<dbReference type="InterPro" id="IPR000403">
    <property type="entry name" value="PI3/4_kinase_cat_dom"/>
</dbReference>
<dbReference type="EC" id="2.7.1.67" evidence="7"/>
<gene>
    <name evidence="10" type="primary">FGENESH: predicted gene_6.531</name>
    <name evidence="11" type="ORF">AAT19DRAFT_15086</name>
    <name evidence="10" type="ORF">BN2166_0036090</name>
</gene>
<evidence type="ECO:0000256" key="7">
    <source>
        <dbReference type="RuleBase" id="RU367084"/>
    </source>
</evidence>
<dbReference type="PROSITE" id="PS50290">
    <property type="entry name" value="PI3_4_KINASE_3"/>
    <property type="match status" value="1"/>
</dbReference>
<dbReference type="GO" id="GO:0007030">
    <property type="term" value="P:Golgi organization"/>
    <property type="evidence" value="ECO:0007669"/>
    <property type="project" value="TreeGrafter"/>
</dbReference>
<feature type="domain" description="PI3K/PI4K catalytic" evidence="9">
    <location>
        <begin position="61"/>
        <end position="458"/>
    </location>
</feature>
<evidence type="ECO:0000313" key="12">
    <source>
        <dbReference type="Proteomes" id="UP000199069"/>
    </source>
</evidence>
<dbReference type="GO" id="GO:0007032">
    <property type="term" value="P:endosome organization"/>
    <property type="evidence" value="ECO:0007669"/>
    <property type="project" value="TreeGrafter"/>
</dbReference>
<dbReference type="InterPro" id="IPR039756">
    <property type="entry name" value="Lsb6/PI4K2"/>
</dbReference>
<dbReference type="Proteomes" id="UP000199069">
    <property type="component" value="Unassembled WGS sequence"/>
</dbReference>
<dbReference type="GO" id="GO:0004430">
    <property type="term" value="F:1-phosphatidylinositol 4-kinase activity"/>
    <property type="evidence" value="ECO:0007669"/>
    <property type="project" value="UniProtKB-UniRule"/>
</dbReference>
<dbReference type="GO" id="GO:0046854">
    <property type="term" value="P:phosphatidylinositol phosphate biosynthetic process"/>
    <property type="evidence" value="ECO:0007669"/>
    <property type="project" value="UniProtKB-UniRule"/>
</dbReference>
<dbReference type="GO" id="GO:0005802">
    <property type="term" value="C:trans-Golgi network"/>
    <property type="evidence" value="ECO:0007669"/>
    <property type="project" value="TreeGrafter"/>
</dbReference>
<dbReference type="OMA" id="WIHRNFL"/>
<dbReference type="GO" id="GO:0000329">
    <property type="term" value="C:fungal-type vacuole membrane"/>
    <property type="evidence" value="ECO:0007669"/>
    <property type="project" value="TreeGrafter"/>
</dbReference>
<dbReference type="Pfam" id="PF00454">
    <property type="entry name" value="PI3_PI4_kinase"/>
    <property type="match status" value="1"/>
</dbReference>
<comment type="catalytic activity">
    <reaction evidence="7">
        <text>a 1,2-diacyl-sn-glycero-3-phospho-(1D-myo-inositol) + ATP = a 1,2-diacyl-sn-glycero-3-phospho-(1D-myo-inositol 4-phosphate) + ADP + H(+)</text>
        <dbReference type="Rhea" id="RHEA:19877"/>
        <dbReference type="ChEBI" id="CHEBI:15378"/>
        <dbReference type="ChEBI" id="CHEBI:30616"/>
        <dbReference type="ChEBI" id="CHEBI:57880"/>
        <dbReference type="ChEBI" id="CHEBI:58178"/>
        <dbReference type="ChEBI" id="CHEBI:456216"/>
        <dbReference type="EC" id="2.7.1.67"/>
    </reaction>
</comment>
<keyword evidence="3 7" id="KW-0547">Nucleotide-binding</keyword>
<keyword evidence="12" id="KW-1185">Reference proteome</keyword>
<dbReference type="GO" id="GO:0005524">
    <property type="term" value="F:ATP binding"/>
    <property type="evidence" value="ECO:0007669"/>
    <property type="project" value="UniProtKB-UniRule"/>
</dbReference>
<feature type="compositionally biased region" description="Acidic residues" evidence="8">
    <location>
        <begin position="19"/>
        <end position="31"/>
    </location>
</feature>
<dbReference type="EMBL" id="LCTV02000006">
    <property type="protein sequence ID" value="PRQ74733.1"/>
    <property type="molecule type" value="Genomic_DNA"/>
</dbReference>
<dbReference type="PROSITE" id="PS00916">
    <property type="entry name" value="PI3_4_KINASE_2"/>
    <property type="match status" value="1"/>
</dbReference>